<dbReference type="Proteomes" id="UP000823893">
    <property type="component" value="Unassembled WGS sequence"/>
</dbReference>
<proteinExistence type="predicted"/>
<evidence type="ECO:0000313" key="2">
    <source>
        <dbReference type="Proteomes" id="UP000823893"/>
    </source>
</evidence>
<dbReference type="AlphaFoldDB" id="A0A9D2N8R0"/>
<evidence type="ECO:0000313" key="1">
    <source>
        <dbReference type="EMBL" id="HJC11960.1"/>
    </source>
</evidence>
<sequence length="135" mass="16113">MKATKKAKRAKKMKKAPLQKVPLCEVLNNDWVECKSYYDKVNKTVDVCDDIIDLEDRLDKGEVIIFPTEDYLYPYNKAMRDYLNDNEIEVPYKRKAIGYLAENGDQYDFYSYRDEEVKKRLLTWLESRKIPIEII</sequence>
<name>A0A9D2N8R0_9FIRM</name>
<comment type="caution">
    <text evidence="1">The sequence shown here is derived from an EMBL/GenBank/DDBJ whole genome shotgun (WGS) entry which is preliminary data.</text>
</comment>
<accession>A0A9D2N8R0</accession>
<organism evidence="1 2">
    <name type="scientific">Candidatus Blautia merdigallinarum</name>
    <dbReference type="NCBI Taxonomy" id="2838495"/>
    <lineage>
        <taxon>Bacteria</taxon>
        <taxon>Bacillati</taxon>
        <taxon>Bacillota</taxon>
        <taxon>Clostridia</taxon>
        <taxon>Lachnospirales</taxon>
        <taxon>Lachnospiraceae</taxon>
        <taxon>Blautia</taxon>
    </lineage>
</organism>
<protein>
    <submittedName>
        <fullName evidence="1">Uncharacterized protein</fullName>
    </submittedName>
</protein>
<dbReference type="EMBL" id="DWWV01000199">
    <property type="protein sequence ID" value="HJC11960.1"/>
    <property type="molecule type" value="Genomic_DNA"/>
</dbReference>
<gene>
    <name evidence="1" type="ORF">H9935_14395</name>
</gene>
<reference evidence="1" key="2">
    <citation type="submission" date="2021-04" db="EMBL/GenBank/DDBJ databases">
        <authorList>
            <person name="Gilroy R."/>
        </authorList>
    </citation>
    <scope>NUCLEOTIDE SEQUENCE</scope>
    <source>
        <strain evidence="1">ChiSxjej6B18-287</strain>
    </source>
</reference>
<reference evidence="1" key="1">
    <citation type="journal article" date="2021" name="PeerJ">
        <title>Extensive microbial diversity within the chicken gut microbiome revealed by metagenomics and culture.</title>
        <authorList>
            <person name="Gilroy R."/>
            <person name="Ravi A."/>
            <person name="Getino M."/>
            <person name="Pursley I."/>
            <person name="Horton D.L."/>
            <person name="Alikhan N.F."/>
            <person name="Baker D."/>
            <person name="Gharbi K."/>
            <person name="Hall N."/>
            <person name="Watson M."/>
            <person name="Adriaenssens E.M."/>
            <person name="Foster-Nyarko E."/>
            <person name="Jarju S."/>
            <person name="Secka A."/>
            <person name="Antonio M."/>
            <person name="Oren A."/>
            <person name="Chaudhuri R.R."/>
            <person name="La Ragione R."/>
            <person name="Hildebrand F."/>
            <person name="Pallen M.J."/>
        </authorList>
    </citation>
    <scope>NUCLEOTIDE SEQUENCE</scope>
    <source>
        <strain evidence="1">ChiSxjej6B18-287</strain>
    </source>
</reference>